<dbReference type="EnsemblPlants" id="TraesCS5D02G207900.1">
    <property type="protein sequence ID" value="TraesCS5D02G207900.1"/>
    <property type="gene ID" value="TraesCS5D02G207900"/>
</dbReference>
<dbReference type="PANTHER" id="PTHR31286:SF180">
    <property type="entry name" value="OS10G0362600 PROTEIN"/>
    <property type="match status" value="1"/>
</dbReference>
<dbReference type="PANTHER" id="PTHR31286">
    <property type="entry name" value="GLYCINE-RICH CELL WALL STRUCTURAL PROTEIN 1.8-LIKE"/>
    <property type="match status" value="1"/>
</dbReference>
<dbReference type="InterPro" id="IPR001878">
    <property type="entry name" value="Znf_CCHC"/>
</dbReference>
<evidence type="ECO:0000259" key="3">
    <source>
        <dbReference type="PROSITE" id="PS50158"/>
    </source>
</evidence>
<reference evidence="4" key="2">
    <citation type="submission" date="2018-10" db="UniProtKB">
        <authorList>
            <consortium name="EnsemblPlants"/>
        </authorList>
    </citation>
    <scope>IDENTIFICATION</scope>
</reference>
<keyword evidence="1" id="KW-0479">Metal-binding</keyword>
<feature type="domain" description="CCHC-type" evidence="3">
    <location>
        <begin position="238"/>
        <end position="252"/>
    </location>
</feature>
<evidence type="ECO:0000256" key="2">
    <source>
        <dbReference type="SAM" id="MobiDB-lite"/>
    </source>
</evidence>
<evidence type="ECO:0000256" key="1">
    <source>
        <dbReference type="PROSITE-ProRule" id="PRU00047"/>
    </source>
</evidence>
<dbReference type="InterPro" id="IPR040256">
    <property type="entry name" value="At4g02000-like"/>
</dbReference>
<dbReference type="GO" id="GO:0003676">
    <property type="term" value="F:nucleic acid binding"/>
    <property type="evidence" value="ECO:0007669"/>
    <property type="project" value="InterPro"/>
</dbReference>
<dbReference type="Proteomes" id="UP000019116">
    <property type="component" value="Chromosome 5D"/>
</dbReference>
<dbReference type="Gramene" id="TraesMAC5D03G03116690.1">
    <property type="protein sequence ID" value="TraesMAC5D03G03116690.1"/>
    <property type="gene ID" value="TraesMAC5D03G03116690"/>
</dbReference>
<keyword evidence="1" id="KW-0863">Zinc-finger</keyword>
<keyword evidence="1" id="KW-0862">Zinc</keyword>
<dbReference type="AlphaFoldDB" id="A0A3B6MSQ9"/>
<dbReference type="Gramene" id="TraesSYM5D03G03057900.1">
    <property type="protein sequence ID" value="TraesSYM5D03G03057900.1"/>
    <property type="gene ID" value="TraesSYM5D03G03057900"/>
</dbReference>
<dbReference type="STRING" id="4565.A0A3B6MSQ9"/>
<keyword evidence="5" id="KW-1185">Reference proteome</keyword>
<dbReference type="Gramene" id="TraesLAC5D03G03073870.1">
    <property type="protein sequence ID" value="TraesLAC5D03G03073870.1"/>
    <property type="gene ID" value="TraesLAC5D03G03073870"/>
</dbReference>
<dbReference type="Gramene" id="TraesCS5D02G207900.1">
    <property type="protein sequence ID" value="TraesCS5D02G207900.1"/>
    <property type="gene ID" value="TraesCS5D02G207900"/>
</dbReference>
<proteinExistence type="predicted"/>
<dbReference type="Gramene" id="TraesSTA5D03G03108710.1">
    <property type="protein sequence ID" value="TraesSTA5D03G03108710.1"/>
    <property type="gene ID" value="TraesSTA5D03G03108710"/>
</dbReference>
<protein>
    <recommendedName>
        <fullName evidence="3">CCHC-type domain-containing protein</fullName>
    </recommendedName>
</protein>
<dbReference type="Gramene" id="TraesJUL5D03G03143070.1">
    <property type="protein sequence ID" value="TraesJUL5D03G03143070.1"/>
    <property type="gene ID" value="TraesJUL5D03G03143070"/>
</dbReference>
<evidence type="ECO:0000313" key="5">
    <source>
        <dbReference type="Proteomes" id="UP000019116"/>
    </source>
</evidence>
<reference evidence="4" key="1">
    <citation type="submission" date="2018-08" db="EMBL/GenBank/DDBJ databases">
        <authorList>
            <person name="Rossello M."/>
        </authorList>
    </citation>
    <scope>NUCLEOTIDE SEQUENCE [LARGE SCALE GENOMIC DNA]</scope>
    <source>
        <strain evidence="4">cv. Chinese Spring</strain>
    </source>
</reference>
<dbReference type="SUPFAM" id="SSF57756">
    <property type="entry name" value="Retrovirus zinc finger-like domains"/>
    <property type="match status" value="1"/>
</dbReference>
<dbReference type="GO" id="GO:0008270">
    <property type="term" value="F:zinc ion binding"/>
    <property type="evidence" value="ECO:0007669"/>
    <property type="project" value="UniProtKB-KW"/>
</dbReference>
<dbReference type="Gramene" id="TraesNOR5D03G03147530.1">
    <property type="protein sequence ID" value="TraesNOR5D03G03147530.1"/>
    <property type="gene ID" value="TraesNOR5D03G03147530"/>
</dbReference>
<dbReference type="InterPro" id="IPR025836">
    <property type="entry name" value="Zn_knuckle_CX2CX4HX4C"/>
</dbReference>
<dbReference type="PROSITE" id="PS50158">
    <property type="entry name" value="ZF_CCHC"/>
    <property type="match status" value="1"/>
</dbReference>
<dbReference type="InterPro" id="IPR036875">
    <property type="entry name" value="Znf_CCHC_sf"/>
</dbReference>
<dbReference type="Gramene" id="TraesLDM5D03G03122590.1">
    <property type="protein sequence ID" value="TraesLDM5D03G03122590.1"/>
    <property type="gene ID" value="TraesLDM5D03G03122590"/>
</dbReference>
<organism evidence="4">
    <name type="scientific">Triticum aestivum</name>
    <name type="common">Wheat</name>
    <dbReference type="NCBI Taxonomy" id="4565"/>
    <lineage>
        <taxon>Eukaryota</taxon>
        <taxon>Viridiplantae</taxon>
        <taxon>Streptophyta</taxon>
        <taxon>Embryophyta</taxon>
        <taxon>Tracheophyta</taxon>
        <taxon>Spermatophyta</taxon>
        <taxon>Magnoliopsida</taxon>
        <taxon>Liliopsida</taxon>
        <taxon>Poales</taxon>
        <taxon>Poaceae</taxon>
        <taxon>BOP clade</taxon>
        <taxon>Pooideae</taxon>
        <taxon>Triticodae</taxon>
        <taxon>Triticeae</taxon>
        <taxon>Triticinae</taxon>
        <taxon>Triticum</taxon>
    </lineage>
</organism>
<dbReference type="OMA" id="NTILAWC"/>
<dbReference type="Gramene" id="TraesRN5D0100510400.1">
    <property type="protein sequence ID" value="TraesRN5D0100510400.1"/>
    <property type="gene ID" value="TraesRN5D0100510400"/>
</dbReference>
<dbReference type="OrthoDB" id="682893at2759"/>
<dbReference type="Gramene" id="TraesCS5D03G0488600.1">
    <property type="protein sequence ID" value="TraesCS5D03G0488600.1.CDS"/>
    <property type="gene ID" value="TraesCS5D03G0488600"/>
</dbReference>
<sequence length="259" mass="29260">MSGGRAPVLEKVEGKLKDLRLSKAEKNKIRIGKKQACASKASKHQVVGKILSYRQAKAEYVGRTLGNVWCPFSEIQCKDLGRNRFLSNIHDKAVKKKALEDGPCTFNKDLIVMEDYAPNKTIEYEFKTIPIWVRAYGIPMGMMSKEIGDFVGDRIGEVLNVDLDDNGEAMGAFMRIKVHTDITAPLTRFGILITDDDEEERELPNEEVMGGEEDEIEGKRKEKEKIISFEYEYLPDFCYNCGIIGHAEKACPTRSRRGS</sequence>
<dbReference type="Gramene" id="TraesJAG5D03G03108540.1">
    <property type="protein sequence ID" value="TraesJAG5D03G03108540.1"/>
    <property type="gene ID" value="TraesJAG5D03G03108540"/>
</dbReference>
<dbReference type="Pfam" id="PF14392">
    <property type="entry name" value="zf-CCHC_4"/>
    <property type="match status" value="1"/>
</dbReference>
<accession>A0A3B6MSQ9</accession>
<evidence type="ECO:0000313" key="4">
    <source>
        <dbReference type="EnsemblPlants" id="TraesCS5D02G207900.1"/>
    </source>
</evidence>
<name>A0A3B6MSQ9_WHEAT</name>
<dbReference type="Gramene" id="TraesARI5D03G03071520.1">
    <property type="protein sequence ID" value="TraesARI5D03G03071520.1"/>
    <property type="gene ID" value="TraesARI5D03G03071520"/>
</dbReference>
<feature type="region of interest" description="Disordered" evidence="2">
    <location>
        <begin position="200"/>
        <end position="219"/>
    </location>
</feature>